<accession>A0A6N8L4X3</accession>
<evidence type="ECO:0000256" key="2">
    <source>
        <dbReference type="ARBA" id="ARBA00023015"/>
    </source>
</evidence>
<dbReference type="PANTHER" id="PTHR43133:SF46">
    <property type="entry name" value="RNA POLYMERASE SIGMA-70 FACTOR ECF SUBFAMILY"/>
    <property type="match status" value="1"/>
</dbReference>
<dbReference type="PANTHER" id="PTHR43133">
    <property type="entry name" value="RNA POLYMERASE ECF-TYPE SIGMA FACTO"/>
    <property type="match status" value="1"/>
</dbReference>
<comment type="similarity">
    <text evidence="1">Belongs to the sigma-70 factor family. ECF subfamily.</text>
</comment>
<dbReference type="SUPFAM" id="SSF88659">
    <property type="entry name" value="Sigma3 and sigma4 domains of RNA polymerase sigma factors"/>
    <property type="match status" value="1"/>
</dbReference>
<dbReference type="InterPro" id="IPR013324">
    <property type="entry name" value="RNA_pol_sigma_r3/r4-like"/>
</dbReference>
<keyword evidence="4" id="KW-0804">Transcription</keyword>
<dbReference type="InterPro" id="IPR014284">
    <property type="entry name" value="RNA_pol_sigma-70_dom"/>
</dbReference>
<dbReference type="Gene3D" id="1.10.1740.10">
    <property type="match status" value="1"/>
</dbReference>
<comment type="caution">
    <text evidence="7">The sequence shown here is derived from an EMBL/GenBank/DDBJ whole genome shotgun (WGS) entry which is preliminary data.</text>
</comment>
<protein>
    <submittedName>
        <fullName evidence="7">Sigma-70 family RNA polymerase sigma factor</fullName>
    </submittedName>
</protein>
<dbReference type="AlphaFoldDB" id="A0A6N8L4X3"/>
<dbReference type="EMBL" id="WSQA01000011">
    <property type="protein sequence ID" value="MVZ63218.1"/>
    <property type="molecule type" value="Genomic_DNA"/>
</dbReference>
<sequence>MKRDLHTDEQFLMEQFKRGETAAFEIIFKRNYPALCLFLQKMGVDTFPAEEMLNDLFLKLWDKCADFDSLEGIRGFLYISSKNAALNHFDKLKRLQKREEHYLAQQDQWTSFPVQQQIIYLETLKTIEQVIGQLPDQCQQVMQLMFIEGLTPQEVADQLNIARGTVYNQKARGLSFLKEKLSPEQFLFLLLFFDF</sequence>
<evidence type="ECO:0000259" key="5">
    <source>
        <dbReference type="Pfam" id="PF04542"/>
    </source>
</evidence>
<dbReference type="SUPFAM" id="SSF88946">
    <property type="entry name" value="Sigma2 domain of RNA polymerase sigma factors"/>
    <property type="match status" value="1"/>
</dbReference>
<dbReference type="GO" id="GO:0016987">
    <property type="term" value="F:sigma factor activity"/>
    <property type="evidence" value="ECO:0007669"/>
    <property type="project" value="UniProtKB-KW"/>
</dbReference>
<dbReference type="OrthoDB" id="656273at2"/>
<dbReference type="Pfam" id="PF08281">
    <property type="entry name" value="Sigma70_r4_2"/>
    <property type="match status" value="1"/>
</dbReference>
<organism evidence="7 8">
    <name type="scientific">Sphingobacterium humi</name>
    <dbReference type="NCBI Taxonomy" id="1796905"/>
    <lineage>
        <taxon>Bacteria</taxon>
        <taxon>Pseudomonadati</taxon>
        <taxon>Bacteroidota</taxon>
        <taxon>Sphingobacteriia</taxon>
        <taxon>Sphingobacteriales</taxon>
        <taxon>Sphingobacteriaceae</taxon>
        <taxon>Sphingobacterium</taxon>
    </lineage>
</organism>
<dbReference type="NCBIfam" id="TIGR02937">
    <property type="entry name" value="sigma70-ECF"/>
    <property type="match status" value="1"/>
</dbReference>
<dbReference type="InterPro" id="IPR039425">
    <property type="entry name" value="RNA_pol_sigma-70-like"/>
</dbReference>
<dbReference type="InterPro" id="IPR013249">
    <property type="entry name" value="RNA_pol_sigma70_r4_t2"/>
</dbReference>
<evidence type="ECO:0000256" key="1">
    <source>
        <dbReference type="ARBA" id="ARBA00010641"/>
    </source>
</evidence>
<feature type="domain" description="RNA polymerase sigma factor 70 region 4 type 2" evidence="6">
    <location>
        <begin position="126"/>
        <end position="176"/>
    </location>
</feature>
<dbReference type="Proteomes" id="UP000435036">
    <property type="component" value="Unassembled WGS sequence"/>
</dbReference>
<evidence type="ECO:0000313" key="8">
    <source>
        <dbReference type="Proteomes" id="UP000435036"/>
    </source>
</evidence>
<keyword evidence="2" id="KW-0805">Transcription regulation</keyword>
<evidence type="ECO:0000256" key="4">
    <source>
        <dbReference type="ARBA" id="ARBA00023163"/>
    </source>
</evidence>
<proteinExistence type="inferred from homology"/>
<evidence type="ECO:0000313" key="7">
    <source>
        <dbReference type="EMBL" id="MVZ63218.1"/>
    </source>
</evidence>
<evidence type="ECO:0000256" key="3">
    <source>
        <dbReference type="ARBA" id="ARBA00023082"/>
    </source>
</evidence>
<evidence type="ECO:0000259" key="6">
    <source>
        <dbReference type="Pfam" id="PF08281"/>
    </source>
</evidence>
<reference evidence="7 8" key="1">
    <citation type="submission" date="2019-12" db="EMBL/GenBank/DDBJ databases">
        <authorList>
            <person name="Dong K."/>
        </authorList>
    </citation>
    <scope>NUCLEOTIDE SEQUENCE [LARGE SCALE GENOMIC DNA]</scope>
    <source>
        <strain evidence="7 8">JCM 31225</strain>
    </source>
</reference>
<dbReference type="InterPro" id="IPR036388">
    <property type="entry name" value="WH-like_DNA-bd_sf"/>
</dbReference>
<feature type="domain" description="RNA polymerase sigma-70 region 2" evidence="5">
    <location>
        <begin position="28"/>
        <end position="94"/>
    </location>
</feature>
<keyword evidence="3" id="KW-0731">Sigma factor</keyword>
<dbReference type="RefSeq" id="WP_160369940.1">
    <property type="nucleotide sequence ID" value="NZ_WSQA01000011.1"/>
</dbReference>
<keyword evidence="8" id="KW-1185">Reference proteome</keyword>
<dbReference type="GO" id="GO:0003677">
    <property type="term" value="F:DNA binding"/>
    <property type="evidence" value="ECO:0007669"/>
    <property type="project" value="InterPro"/>
</dbReference>
<dbReference type="GO" id="GO:0006352">
    <property type="term" value="P:DNA-templated transcription initiation"/>
    <property type="evidence" value="ECO:0007669"/>
    <property type="project" value="InterPro"/>
</dbReference>
<dbReference type="Gene3D" id="1.10.10.10">
    <property type="entry name" value="Winged helix-like DNA-binding domain superfamily/Winged helix DNA-binding domain"/>
    <property type="match status" value="1"/>
</dbReference>
<name>A0A6N8L4X3_9SPHI</name>
<gene>
    <name evidence="7" type="ORF">GQF63_14375</name>
</gene>
<dbReference type="InterPro" id="IPR013325">
    <property type="entry name" value="RNA_pol_sigma_r2"/>
</dbReference>
<dbReference type="Pfam" id="PF04542">
    <property type="entry name" value="Sigma70_r2"/>
    <property type="match status" value="1"/>
</dbReference>
<dbReference type="InterPro" id="IPR007627">
    <property type="entry name" value="RNA_pol_sigma70_r2"/>
</dbReference>